<accession>A0A1R4JFP6</accession>
<dbReference type="Proteomes" id="UP000195611">
    <property type="component" value="Unassembled WGS sequence"/>
</dbReference>
<dbReference type="SUPFAM" id="SSF55797">
    <property type="entry name" value="PR-1-like"/>
    <property type="match status" value="1"/>
</dbReference>
<dbReference type="EMBL" id="FUKW01000076">
    <property type="protein sequence ID" value="SJN30583.1"/>
    <property type="molecule type" value="Genomic_DNA"/>
</dbReference>
<dbReference type="AlphaFoldDB" id="A0A1R4JFP6"/>
<reference evidence="3 4" key="1">
    <citation type="submission" date="2017-02" db="EMBL/GenBank/DDBJ databases">
        <authorList>
            <person name="Peterson S.W."/>
        </authorList>
    </citation>
    <scope>NUCLEOTIDE SEQUENCE [LARGE SCALE GENOMIC DNA]</scope>
    <source>
        <strain evidence="3 4">42ea</strain>
    </source>
</reference>
<dbReference type="PANTHER" id="PTHR31157:SF1">
    <property type="entry name" value="SCP DOMAIN-CONTAINING PROTEIN"/>
    <property type="match status" value="1"/>
</dbReference>
<dbReference type="CDD" id="cd05379">
    <property type="entry name" value="CAP_bacterial"/>
    <property type="match status" value="1"/>
</dbReference>
<dbReference type="InterPro" id="IPR035940">
    <property type="entry name" value="CAP_sf"/>
</dbReference>
<dbReference type="Pfam" id="PF00188">
    <property type="entry name" value="CAP"/>
    <property type="match status" value="1"/>
</dbReference>
<dbReference type="PANTHER" id="PTHR31157">
    <property type="entry name" value="SCP DOMAIN-CONTAINING PROTEIN"/>
    <property type="match status" value="1"/>
</dbReference>
<evidence type="ECO:0000313" key="3">
    <source>
        <dbReference type="EMBL" id="SJN30583.1"/>
    </source>
</evidence>
<proteinExistence type="predicted"/>
<evidence type="ECO:0000256" key="1">
    <source>
        <dbReference type="SAM" id="MobiDB-lite"/>
    </source>
</evidence>
<dbReference type="Gene3D" id="3.40.33.10">
    <property type="entry name" value="CAP"/>
    <property type="match status" value="1"/>
</dbReference>
<evidence type="ECO:0000313" key="4">
    <source>
        <dbReference type="Proteomes" id="UP000195611"/>
    </source>
</evidence>
<gene>
    <name evidence="3" type="ORF">FM115_05155</name>
</gene>
<protein>
    <recommendedName>
        <fullName evidence="2">SCP domain-containing protein</fullName>
    </recommendedName>
</protein>
<dbReference type="InterPro" id="IPR014044">
    <property type="entry name" value="CAP_dom"/>
</dbReference>
<feature type="domain" description="SCP" evidence="2">
    <location>
        <begin position="100"/>
        <end position="219"/>
    </location>
</feature>
<name>A0A1R4JFP6_9LACT</name>
<evidence type="ECO:0000259" key="2">
    <source>
        <dbReference type="Pfam" id="PF00188"/>
    </source>
</evidence>
<sequence>MKVIRKLITLLLAIVFGFWLATTGILHGTIVGEWLETVVNIIPSPSEWTDFSRSTNTSLHMNTQGDSLDISKESDQSGSTSPLKTSEVDYQVVEERIFVLLNNLRQEQGLNNLKKNDILKKAADLRAKETETSFSHTRPNGKNPFTVFEENGLAYPYRVVGENLGMATYYLDEKEMAELLFNGWVESEGHYENMVRPEYEEIGIGVHYDGEFLYATQMFGTPI</sequence>
<organism evidence="3 4">
    <name type="scientific">Marinilactibacillus psychrotolerans 42ea</name>
    <dbReference type="NCBI Taxonomy" id="1255609"/>
    <lineage>
        <taxon>Bacteria</taxon>
        <taxon>Bacillati</taxon>
        <taxon>Bacillota</taxon>
        <taxon>Bacilli</taxon>
        <taxon>Lactobacillales</taxon>
        <taxon>Carnobacteriaceae</taxon>
        <taxon>Marinilactibacillus</taxon>
    </lineage>
</organism>
<dbReference type="RefSeq" id="WP_087058001.1">
    <property type="nucleotide sequence ID" value="NZ_FUKW01000076.1"/>
</dbReference>
<feature type="region of interest" description="Disordered" evidence="1">
    <location>
        <begin position="62"/>
        <end position="86"/>
    </location>
</feature>